<feature type="domain" description="DUF4143" evidence="2">
    <location>
        <begin position="204"/>
        <end position="349"/>
    </location>
</feature>
<dbReference type="Pfam" id="PF13173">
    <property type="entry name" value="AAA_14"/>
    <property type="match status" value="1"/>
</dbReference>
<sequence length="405" mass="47398">MYYKRDLESKIERYLESSEIIAIFGPRQVGKTTLLKEFYNRVENPVFLTFEDIELKVLFEEDIKSFIALYIDPYEHIFIDEFQYAKMGGKHLKYIYDTTDKKIFISGSSTMELSINAVKYLVGRIFVFNLYSFSFGEFLRVKDENLYKLYSKADENISVPLSKKIYGYLDEYITYGGYPRVILSQSNEEKKEVLKNLLSIYLLRDIKEIAKIADETKMYRLVKALSLQIGNVVVYSELSKLIGINTVQLKEYLSVFEQAFLTKTISPFFTNKQLEIVKNPEIFFFDMGLRNVIIKNFSPLEDRVDKGAMLENFVFRELVERDVKYYRTKNGAEVDFIIDDAIPVEIKSNLSSVKISKSYHYFLANYKPKQGYVLNFNQLGSREFNATNIKFLPHFLAFNGVKDEN</sequence>
<gene>
    <name evidence="3" type="ORF">HELGO_WM31769</name>
</gene>
<evidence type="ECO:0000259" key="2">
    <source>
        <dbReference type="Pfam" id="PF13635"/>
    </source>
</evidence>
<dbReference type="InterPro" id="IPR025420">
    <property type="entry name" value="DUF4143"/>
</dbReference>
<dbReference type="EMBL" id="CACVAU010000012">
    <property type="protein sequence ID" value="CAA6803892.1"/>
    <property type="molecule type" value="Genomic_DNA"/>
</dbReference>
<evidence type="ECO:0000313" key="3">
    <source>
        <dbReference type="EMBL" id="CAA6803892.1"/>
    </source>
</evidence>
<dbReference type="InterPro" id="IPR027417">
    <property type="entry name" value="P-loop_NTPase"/>
</dbReference>
<feature type="domain" description="AAA" evidence="1">
    <location>
        <begin position="18"/>
        <end position="139"/>
    </location>
</feature>
<dbReference type="InterPro" id="IPR041682">
    <property type="entry name" value="AAA_14"/>
</dbReference>
<accession>A0A6S6SKM3</accession>
<dbReference type="SUPFAM" id="SSF52540">
    <property type="entry name" value="P-loop containing nucleoside triphosphate hydrolases"/>
    <property type="match status" value="1"/>
</dbReference>
<dbReference type="PANTHER" id="PTHR43566:SF1">
    <property type="entry name" value="AAA+ ATPASE DOMAIN-CONTAINING PROTEIN"/>
    <property type="match status" value="1"/>
</dbReference>
<evidence type="ECO:0000259" key="1">
    <source>
        <dbReference type="Pfam" id="PF13173"/>
    </source>
</evidence>
<protein>
    <submittedName>
        <fullName evidence="3">ATPase</fullName>
    </submittedName>
</protein>
<dbReference type="Pfam" id="PF13635">
    <property type="entry name" value="DUF4143"/>
    <property type="match status" value="1"/>
</dbReference>
<dbReference type="Gene3D" id="3.40.50.300">
    <property type="entry name" value="P-loop containing nucleotide triphosphate hydrolases"/>
    <property type="match status" value="1"/>
</dbReference>
<reference evidence="3" key="1">
    <citation type="submission" date="2020-01" db="EMBL/GenBank/DDBJ databases">
        <authorList>
            <person name="Meier V. D."/>
            <person name="Meier V D."/>
        </authorList>
    </citation>
    <scope>NUCLEOTIDE SEQUENCE</scope>
    <source>
        <strain evidence="3">HLG_WM_MAG_05</strain>
    </source>
</reference>
<name>A0A6S6SKM3_9BACT</name>
<organism evidence="3">
    <name type="scientific">uncultured Sulfurovum sp</name>
    <dbReference type="NCBI Taxonomy" id="269237"/>
    <lineage>
        <taxon>Bacteria</taxon>
        <taxon>Pseudomonadati</taxon>
        <taxon>Campylobacterota</taxon>
        <taxon>Epsilonproteobacteria</taxon>
        <taxon>Campylobacterales</taxon>
        <taxon>Sulfurovaceae</taxon>
        <taxon>Sulfurovum</taxon>
        <taxon>environmental samples</taxon>
    </lineage>
</organism>
<proteinExistence type="predicted"/>
<dbReference type="PANTHER" id="PTHR43566">
    <property type="entry name" value="CONSERVED PROTEIN"/>
    <property type="match status" value="1"/>
</dbReference>
<dbReference type="AlphaFoldDB" id="A0A6S6SKM3"/>